<reference evidence="2" key="1">
    <citation type="submission" date="2021-11" db="EMBL/GenBank/DDBJ databases">
        <authorList>
            <consortium name="Genoscope - CEA"/>
            <person name="William W."/>
        </authorList>
    </citation>
    <scope>NUCLEOTIDE SEQUENCE</scope>
</reference>
<evidence type="ECO:0000313" key="2">
    <source>
        <dbReference type="EMBL" id="CAH0378741.1"/>
    </source>
</evidence>
<dbReference type="InterPro" id="IPR036691">
    <property type="entry name" value="Endo/exonu/phosph_ase_sf"/>
</dbReference>
<sequence>MDVARVRRFASALQNKASVDPAHYATNKTISVWCGTYNVNGKKEQPLTLSHWLRQGWDDNHGDWTGTAPALYCISLQEMIDLSAGNVLRDAVLDNTGGDALQKWRVDFETAFKYVQSARRLCFGPTNEFPQLVALEHMVGVGVLVFARPDLLKAHQIRTARIPTGFGGGNLGNKGAVAVSLQLESTSLCVVGAHLAAHRGDVGGRNANYHSIVERDCFRRGLGWSQKEEGSRSVPSYEKNACRDGFGVLDHDVVLWLGDLNYRFQADVPDERVIELVRRKDYASLTRLDQLCDAMNNNKAFSTHDFREHSLNFAPTYKYATNSDKYDFELPQEEQANRKIRCPAWCDRVLWRVAPTTPRSVGEVTESVITKVYERGDARLRASDHRPVHCALSLSIRCVKDRGDAHASSVKVPSAVRGLCLEPTHASLSLTVREVQLVLKNESDAQSNWAFSSLPAWVEAAPASGSLEPGATVSIVIRALEKPELGVNRACVAALNSLLVPVTLRAGPGRDLGAFVAEVGRRWPALVEQPS</sequence>
<dbReference type="PANTHER" id="PTHR11200:SF300">
    <property type="entry name" value="TYPE II INOSITOL 1,4,5-TRISPHOSPHATE 5-PHOSPHATASE"/>
    <property type="match status" value="1"/>
</dbReference>
<organism evidence="2 3">
    <name type="scientific">Pelagomonas calceolata</name>
    <dbReference type="NCBI Taxonomy" id="35677"/>
    <lineage>
        <taxon>Eukaryota</taxon>
        <taxon>Sar</taxon>
        <taxon>Stramenopiles</taxon>
        <taxon>Ochrophyta</taxon>
        <taxon>Pelagophyceae</taxon>
        <taxon>Pelagomonadales</taxon>
        <taxon>Pelagomonadaceae</taxon>
        <taxon>Pelagomonas</taxon>
    </lineage>
</organism>
<dbReference type="SMART" id="SM00128">
    <property type="entry name" value="IPPc"/>
    <property type="match status" value="1"/>
</dbReference>
<protein>
    <recommendedName>
        <fullName evidence="1">Inositol polyphosphate-related phosphatase domain-containing protein</fullName>
    </recommendedName>
</protein>
<dbReference type="InterPro" id="IPR046985">
    <property type="entry name" value="IP5"/>
</dbReference>
<dbReference type="Gene3D" id="3.60.10.10">
    <property type="entry name" value="Endonuclease/exonuclease/phosphatase"/>
    <property type="match status" value="1"/>
</dbReference>
<dbReference type="Proteomes" id="UP000789595">
    <property type="component" value="Unassembled WGS sequence"/>
</dbReference>
<dbReference type="Pfam" id="PF22669">
    <property type="entry name" value="Exo_endo_phos2"/>
    <property type="match status" value="1"/>
</dbReference>
<dbReference type="SUPFAM" id="SSF56219">
    <property type="entry name" value="DNase I-like"/>
    <property type="match status" value="1"/>
</dbReference>
<accession>A0A8J2WS75</accession>
<dbReference type="EMBL" id="CAKKNE010000006">
    <property type="protein sequence ID" value="CAH0378741.1"/>
    <property type="molecule type" value="Genomic_DNA"/>
</dbReference>
<dbReference type="PANTHER" id="PTHR11200">
    <property type="entry name" value="INOSITOL 5-PHOSPHATASE"/>
    <property type="match status" value="1"/>
</dbReference>
<dbReference type="InterPro" id="IPR000300">
    <property type="entry name" value="IPPc"/>
</dbReference>
<feature type="domain" description="Inositol polyphosphate-related phosphatase" evidence="1">
    <location>
        <begin position="28"/>
        <end position="400"/>
    </location>
</feature>
<keyword evidence="3" id="KW-1185">Reference proteome</keyword>
<evidence type="ECO:0000313" key="3">
    <source>
        <dbReference type="Proteomes" id="UP000789595"/>
    </source>
</evidence>
<evidence type="ECO:0000259" key="1">
    <source>
        <dbReference type="SMART" id="SM00128"/>
    </source>
</evidence>
<name>A0A8J2WS75_9STRA</name>
<dbReference type="AlphaFoldDB" id="A0A8J2WS75"/>
<dbReference type="OrthoDB" id="7862313at2759"/>
<comment type="caution">
    <text evidence="2">The sequence shown here is derived from an EMBL/GenBank/DDBJ whole genome shotgun (WGS) entry which is preliminary data.</text>
</comment>
<dbReference type="GO" id="GO:0004439">
    <property type="term" value="F:phosphatidylinositol-4,5-bisphosphate 5-phosphatase activity"/>
    <property type="evidence" value="ECO:0007669"/>
    <property type="project" value="TreeGrafter"/>
</dbReference>
<dbReference type="GO" id="GO:0046856">
    <property type="term" value="P:phosphatidylinositol dephosphorylation"/>
    <property type="evidence" value="ECO:0007669"/>
    <property type="project" value="InterPro"/>
</dbReference>
<proteinExistence type="predicted"/>
<gene>
    <name evidence="2" type="ORF">PECAL_6P03370</name>
</gene>